<evidence type="ECO:0000313" key="3">
    <source>
        <dbReference type="EMBL" id="EHT9941927.1"/>
    </source>
</evidence>
<dbReference type="Proteomes" id="UP000263627">
    <property type="component" value="Chromosome"/>
</dbReference>
<dbReference type="AlphaFoldDB" id="A0AAD2SKW2"/>
<feature type="transmembrane region" description="Helical" evidence="1">
    <location>
        <begin position="6"/>
        <end position="22"/>
    </location>
</feature>
<keyword evidence="1" id="KW-0472">Membrane</keyword>
<organism evidence="3">
    <name type="scientific">Citrobacter freundii</name>
    <dbReference type="NCBI Taxonomy" id="546"/>
    <lineage>
        <taxon>Bacteria</taxon>
        <taxon>Pseudomonadati</taxon>
        <taxon>Pseudomonadota</taxon>
        <taxon>Gammaproteobacteria</taxon>
        <taxon>Enterobacterales</taxon>
        <taxon>Enterobacteriaceae</taxon>
        <taxon>Citrobacter</taxon>
        <taxon>Citrobacter freundii complex</taxon>
    </lineage>
</organism>
<keyword evidence="1" id="KW-1133">Transmembrane helix</keyword>
<reference evidence="2 4" key="1">
    <citation type="submission" date="2018-09" db="EMBL/GenBank/DDBJ databases">
        <title>Whole genome sequencing of Citrobacter freundii AR_0116.</title>
        <authorList>
            <person name="Conlan S."/>
            <person name="Thomas P.J."/>
            <person name="Mullikin J."/>
            <person name="Frank K.M."/>
            <person name="Segre J.A."/>
        </authorList>
    </citation>
    <scope>NUCLEOTIDE SEQUENCE [LARGE SCALE GENOMIC DNA]</scope>
    <source>
        <strain evidence="2 4">AR_0116</strain>
    </source>
</reference>
<keyword evidence="1" id="KW-0812">Transmembrane</keyword>
<evidence type="ECO:0000313" key="4">
    <source>
        <dbReference type="Proteomes" id="UP000263627"/>
    </source>
</evidence>
<proteinExistence type="predicted"/>
<evidence type="ECO:0000256" key="1">
    <source>
        <dbReference type="SAM" id="Phobius"/>
    </source>
</evidence>
<gene>
    <name evidence="2" type="ORF">AM363_11360</name>
    <name evidence="3" type="ORF">KY227_005097</name>
</gene>
<protein>
    <submittedName>
        <fullName evidence="3">Uncharacterized protein</fullName>
    </submittedName>
</protein>
<dbReference type="GeneID" id="87001954"/>
<reference evidence="3" key="2">
    <citation type="submission" date="2021-07" db="EMBL/GenBank/DDBJ databases">
        <authorList>
            <consortium name="Clinical and Environmental Microbiology Branch: Whole genome sequencing antimicrobial resistance pathogens in the healthcare setting"/>
        </authorList>
    </citation>
    <scope>NUCLEOTIDE SEQUENCE</scope>
    <source>
        <strain evidence="3">2021DK-00049</strain>
    </source>
</reference>
<sequence length="83" mass="9733">MDYIAIGGLIIGFFTFIGHLLYRRKQEILEAERRISDIESKLLVLETKTENNESDIDELYDLVRELSKIKSDISEIKRMLKSK</sequence>
<dbReference type="EMBL" id="ABBJDF010000043">
    <property type="protein sequence ID" value="EHT9941927.1"/>
    <property type="molecule type" value="Genomic_DNA"/>
</dbReference>
<dbReference type="EMBL" id="CP032184">
    <property type="protein sequence ID" value="AXZ47507.1"/>
    <property type="molecule type" value="Genomic_DNA"/>
</dbReference>
<evidence type="ECO:0000313" key="2">
    <source>
        <dbReference type="EMBL" id="AXZ47507.1"/>
    </source>
</evidence>
<name>A0AAD2SKW2_CITFR</name>
<accession>A0AAD2SKW2</accession>
<dbReference type="RefSeq" id="WP_119174091.1">
    <property type="nucleotide sequence ID" value="NZ_CP032184.1"/>
</dbReference>